<reference evidence="9 10" key="1">
    <citation type="submission" date="2024-07" db="EMBL/GenBank/DDBJ databases">
        <authorList>
            <person name="Thanompreechachai J."/>
            <person name="Duangmal K."/>
        </authorList>
    </citation>
    <scope>NUCLEOTIDE SEQUENCE [LARGE SCALE GENOMIC DNA]</scope>
    <source>
        <strain evidence="9 10">LSe6-4</strain>
    </source>
</reference>
<name>A0ABV4H1I5_9ACTN</name>
<evidence type="ECO:0000256" key="5">
    <source>
        <dbReference type="ARBA" id="ARBA00022840"/>
    </source>
</evidence>
<dbReference type="InterPro" id="IPR003439">
    <property type="entry name" value="ABC_transporter-like_ATP-bd"/>
</dbReference>
<evidence type="ECO:0000256" key="1">
    <source>
        <dbReference type="ARBA" id="ARBA00004202"/>
    </source>
</evidence>
<keyword evidence="5 9" id="KW-0067">ATP-binding</keyword>
<accession>A0ABV4H1I5</accession>
<evidence type="ECO:0000313" key="9">
    <source>
        <dbReference type="EMBL" id="MEZ0165432.1"/>
    </source>
</evidence>
<dbReference type="PANTHER" id="PTHR42711:SF5">
    <property type="entry name" value="ABC TRANSPORTER ATP-BINDING PROTEIN NATA"/>
    <property type="match status" value="1"/>
</dbReference>
<dbReference type="RefSeq" id="WP_370441660.1">
    <property type="nucleotide sequence ID" value="NZ_JBGFTU010000012.1"/>
</dbReference>
<dbReference type="Proteomes" id="UP001565927">
    <property type="component" value="Unassembled WGS sequence"/>
</dbReference>
<feature type="domain" description="ABC transporter" evidence="8">
    <location>
        <begin position="24"/>
        <end position="251"/>
    </location>
</feature>
<keyword evidence="6" id="KW-0046">Antibiotic resistance</keyword>
<keyword evidence="3" id="KW-0813">Transport</keyword>
<evidence type="ECO:0000256" key="2">
    <source>
        <dbReference type="ARBA" id="ARBA00005417"/>
    </source>
</evidence>
<evidence type="ECO:0000256" key="6">
    <source>
        <dbReference type="ARBA" id="ARBA00023251"/>
    </source>
</evidence>
<dbReference type="InterPro" id="IPR027417">
    <property type="entry name" value="P-loop_NTPase"/>
</dbReference>
<organism evidence="9 10">
    <name type="scientific">Kineococcus halophytocola</name>
    <dbReference type="NCBI Taxonomy" id="3234027"/>
    <lineage>
        <taxon>Bacteria</taxon>
        <taxon>Bacillati</taxon>
        <taxon>Actinomycetota</taxon>
        <taxon>Actinomycetes</taxon>
        <taxon>Kineosporiales</taxon>
        <taxon>Kineosporiaceae</taxon>
        <taxon>Kineococcus</taxon>
    </lineage>
</organism>
<comment type="similarity">
    <text evidence="2">Belongs to the ABC transporter superfamily.</text>
</comment>
<dbReference type="GO" id="GO:0005524">
    <property type="term" value="F:ATP binding"/>
    <property type="evidence" value="ECO:0007669"/>
    <property type="project" value="UniProtKB-KW"/>
</dbReference>
<evidence type="ECO:0000256" key="3">
    <source>
        <dbReference type="ARBA" id="ARBA00022448"/>
    </source>
</evidence>
<keyword evidence="4" id="KW-0547">Nucleotide-binding</keyword>
<dbReference type="Pfam" id="PF00005">
    <property type="entry name" value="ABC_tran"/>
    <property type="match status" value="1"/>
</dbReference>
<dbReference type="SUPFAM" id="SSF52540">
    <property type="entry name" value="P-loop containing nucleoside triphosphate hydrolases"/>
    <property type="match status" value="1"/>
</dbReference>
<comment type="subcellular location">
    <subcellularLocation>
        <location evidence="1">Cell membrane</location>
        <topology evidence="1">Peripheral membrane protein</topology>
    </subcellularLocation>
</comment>
<keyword evidence="10" id="KW-1185">Reference proteome</keyword>
<comment type="caution">
    <text evidence="9">The sequence shown here is derived from an EMBL/GenBank/DDBJ whole genome shotgun (WGS) entry which is preliminary data.</text>
</comment>
<dbReference type="PANTHER" id="PTHR42711">
    <property type="entry name" value="ABC TRANSPORTER ATP-BINDING PROTEIN"/>
    <property type="match status" value="1"/>
</dbReference>
<sequence length="251" mass="27113">MSTPAETPAENSAQNPAQTPGPVVRARGLELRAGGRTVFSGLDLDVPAGATLVVRGPASAGKTSLLLTLAGRMRPTGGELTVLGEPLPARAGRVRRRVALAEVRGVNELDDALTVEQHIAERLVLHRPWHRPWVTAEEVAEQLRRVQEDLARTAGGGPASTLRAREFVSDLQPLERLTLGVVLALVGRPDVLVVDDVDSLRRTEDRRRAWTSLAALQETGDLTVLASCSDSSDIPWRTDDGRILLDLQDEQ</sequence>
<evidence type="ECO:0000259" key="8">
    <source>
        <dbReference type="PROSITE" id="PS50893"/>
    </source>
</evidence>
<dbReference type="Gene3D" id="3.40.50.300">
    <property type="entry name" value="P-loop containing nucleotide triphosphate hydrolases"/>
    <property type="match status" value="1"/>
</dbReference>
<protein>
    <submittedName>
        <fullName evidence="9">ATP-binding cassette domain-containing protein</fullName>
    </submittedName>
</protein>
<proteinExistence type="inferred from homology"/>
<dbReference type="PROSITE" id="PS50893">
    <property type="entry name" value="ABC_TRANSPORTER_2"/>
    <property type="match status" value="1"/>
</dbReference>
<evidence type="ECO:0000256" key="4">
    <source>
        <dbReference type="ARBA" id="ARBA00022741"/>
    </source>
</evidence>
<feature type="region of interest" description="Disordered" evidence="7">
    <location>
        <begin position="1"/>
        <end position="22"/>
    </location>
</feature>
<gene>
    <name evidence="9" type="ORF">AB2L27_11740</name>
</gene>
<dbReference type="EMBL" id="JBGFTU010000012">
    <property type="protein sequence ID" value="MEZ0165432.1"/>
    <property type="molecule type" value="Genomic_DNA"/>
</dbReference>
<dbReference type="InterPro" id="IPR050763">
    <property type="entry name" value="ABC_transporter_ATP-binding"/>
</dbReference>
<dbReference type="InterPro" id="IPR003593">
    <property type="entry name" value="AAA+_ATPase"/>
</dbReference>
<dbReference type="SMART" id="SM00382">
    <property type="entry name" value="AAA"/>
    <property type="match status" value="1"/>
</dbReference>
<evidence type="ECO:0000313" key="10">
    <source>
        <dbReference type="Proteomes" id="UP001565927"/>
    </source>
</evidence>
<evidence type="ECO:0000256" key="7">
    <source>
        <dbReference type="SAM" id="MobiDB-lite"/>
    </source>
</evidence>
<feature type="compositionally biased region" description="Polar residues" evidence="7">
    <location>
        <begin position="1"/>
        <end position="18"/>
    </location>
</feature>